<keyword evidence="4" id="KW-1185">Reference proteome</keyword>
<dbReference type="OrthoDB" id="10257284at2759"/>
<dbReference type="AlphaFoldDB" id="A0A2R6NWU4"/>
<name>A0A2R6NWU4_9APHY</name>
<protein>
    <recommendedName>
        <fullName evidence="5">Phosphoglycerate mutase-like protein</fullName>
    </recommendedName>
</protein>
<dbReference type="Gene3D" id="3.40.50.1240">
    <property type="entry name" value="Phosphoglycerate mutase-like"/>
    <property type="match status" value="1"/>
</dbReference>
<dbReference type="CDD" id="cd07061">
    <property type="entry name" value="HP_HAP_like"/>
    <property type="match status" value="1"/>
</dbReference>
<evidence type="ECO:0008006" key="5">
    <source>
        <dbReference type="Google" id="ProtNLM"/>
    </source>
</evidence>
<reference evidence="3 4" key="1">
    <citation type="submission" date="2018-02" db="EMBL/GenBank/DDBJ databases">
        <title>Genome sequence of the basidiomycete white-rot fungus Phlebia centrifuga.</title>
        <authorList>
            <person name="Granchi Z."/>
            <person name="Peng M."/>
            <person name="de Vries R.P."/>
            <person name="Hilden K."/>
            <person name="Makela M.R."/>
            <person name="Grigoriev I."/>
            <person name="Riley R."/>
        </authorList>
    </citation>
    <scope>NUCLEOTIDE SEQUENCE [LARGE SCALE GENOMIC DNA]</scope>
    <source>
        <strain evidence="3 4">FBCC195</strain>
    </source>
</reference>
<evidence type="ECO:0000313" key="3">
    <source>
        <dbReference type="EMBL" id="PSR78600.1"/>
    </source>
</evidence>
<comment type="similarity">
    <text evidence="1">Belongs to the histidine acid phosphatase family.</text>
</comment>
<keyword evidence="2" id="KW-0378">Hydrolase</keyword>
<dbReference type="InterPro" id="IPR050645">
    <property type="entry name" value="Histidine_acid_phosphatase"/>
</dbReference>
<dbReference type="PANTHER" id="PTHR11567">
    <property type="entry name" value="ACID PHOSPHATASE-RELATED"/>
    <property type="match status" value="1"/>
</dbReference>
<accession>A0A2R6NWU4</accession>
<evidence type="ECO:0000256" key="1">
    <source>
        <dbReference type="ARBA" id="ARBA00005375"/>
    </source>
</evidence>
<proteinExistence type="inferred from homology"/>
<evidence type="ECO:0000313" key="4">
    <source>
        <dbReference type="Proteomes" id="UP000186601"/>
    </source>
</evidence>
<gene>
    <name evidence="3" type="ORF">PHLCEN_2v7347</name>
</gene>
<dbReference type="Proteomes" id="UP000186601">
    <property type="component" value="Unassembled WGS sequence"/>
</dbReference>
<dbReference type="EMBL" id="MLYV02000733">
    <property type="protein sequence ID" value="PSR78600.1"/>
    <property type="molecule type" value="Genomic_DNA"/>
</dbReference>
<organism evidence="3 4">
    <name type="scientific">Hermanssonia centrifuga</name>
    <dbReference type="NCBI Taxonomy" id="98765"/>
    <lineage>
        <taxon>Eukaryota</taxon>
        <taxon>Fungi</taxon>
        <taxon>Dikarya</taxon>
        <taxon>Basidiomycota</taxon>
        <taxon>Agaricomycotina</taxon>
        <taxon>Agaricomycetes</taxon>
        <taxon>Polyporales</taxon>
        <taxon>Meruliaceae</taxon>
        <taxon>Hermanssonia</taxon>
    </lineage>
</organism>
<sequence>MAESPASIPPSWSLCRTARRFRAAVASNLSADNDETLPVKKVVEKVDGNIAEGECLLGELTDIGRQNTYEFGRDLRRLYVERLGFLPDTALSDDQLYFRSTNVPRTVESLHQIIHGLYPAKKCANGYMPQHRIRNGMDENLFGNTAACKRLEILEVAFARAAAESWSHALEPLDKKISKYIGGNPIRLDGKPRASGVFDTIRAAIANGVPVPKDFTDPQVMDIIEDAVVDEWFGAYQSEEVRRLGMGRLLSDLSAKIEKKAQQGVADPMRILVHSVHDTTLASICATLDVFDKRWPPFTSSISFELFRKRAKESPSGSSPWQKAFSAFNRPNMSDHYIRMRYQNRNLVLPICANEGKHLPGHPEFCTLAAFRDRVRELTPADWEAECAASGKA</sequence>
<evidence type="ECO:0000256" key="2">
    <source>
        <dbReference type="ARBA" id="ARBA00022801"/>
    </source>
</evidence>
<dbReference type="Pfam" id="PF00328">
    <property type="entry name" value="His_Phos_2"/>
    <property type="match status" value="1"/>
</dbReference>
<dbReference type="InterPro" id="IPR000560">
    <property type="entry name" value="His_Pase_clade-2"/>
</dbReference>
<dbReference type="STRING" id="98765.A0A2R6NWU4"/>
<comment type="caution">
    <text evidence="3">The sequence shown here is derived from an EMBL/GenBank/DDBJ whole genome shotgun (WGS) entry which is preliminary data.</text>
</comment>
<dbReference type="InterPro" id="IPR029033">
    <property type="entry name" value="His_PPase_superfam"/>
</dbReference>
<dbReference type="GO" id="GO:0016791">
    <property type="term" value="F:phosphatase activity"/>
    <property type="evidence" value="ECO:0007669"/>
    <property type="project" value="TreeGrafter"/>
</dbReference>
<dbReference type="PANTHER" id="PTHR11567:SF110">
    <property type="entry name" value="2-PHOSPHOXYLOSE PHOSPHATASE 1"/>
    <property type="match status" value="1"/>
</dbReference>
<dbReference type="SUPFAM" id="SSF53254">
    <property type="entry name" value="Phosphoglycerate mutase-like"/>
    <property type="match status" value="1"/>
</dbReference>